<dbReference type="InterPro" id="IPR047575">
    <property type="entry name" value="Sm"/>
</dbReference>
<dbReference type="CDD" id="cd01736">
    <property type="entry name" value="LSm14_N"/>
    <property type="match status" value="1"/>
</dbReference>
<dbReference type="GO" id="GO:0000932">
    <property type="term" value="C:P-body"/>
    <property type="evidence" value="ECO:0007669"/>
    <property type="project" value="TreeGrafter"/>
</dbReference>
<dbReference type="GO" id="GO:0003729">
    <property type="term" value="F:mRNA binding"/>
    <property type="evidence" value="ECO:0007669"/>
    <property type="project" value="TreeGrafter"/>
</dbReference>
<dbReference type="Proteomes" id="UP000186817">
    <property type="component" value="Unassembled WGS sequence"/>
</dbReference>
<dbReference type="PROSITE" id="PS52002">
    <property type="entry name" value="SM"/>
    <property type="match status" value="1"/>
</dbReference>
<evidence type="ECO:0000313" key="3">
    <source>
        <dbReference type="EMBL" id="OLQ15478.1"/>
    </source>
</evidence>
<dbReference type="InterPro" id="IPR025609">
    <property type="entry name" value="Lsm14-like_N"/>
</dbReference>
<dbReference type="GO" id="GO:0033962">
    <property type="term" value="P:P-body assembly"/>
    <property type="evidence" value="ECO:0007669"/>
    <property type="project" value="TreeGrafter"/>
</dbReference>
<feature type="domain" description="Sm" evidence="2">
    <location>
        <begin position="54"/>
        <end position="135"/>
    </location>
</feature>
<dbReference type="SUPFAM" id="SSF50182">
    <property type="entry name" value="Sm-like ribonucleoproteins"/>
    <property type="match status" value="1"/>
</dbReference>
<dbReference type="PANTHER" id="PTHR13586:SF0">
    <property type="entry name" value="TRAILER HITCH, ISOFORM H"/>
    <property type="match status" value="1"/>
</dbReference>
<evidence type="ECO:0000256" key="1">
    <source>
        <dbReference type="SAM" id="MobiDB-lite"/>
    </source>
</evidence>
<dbReference type="PANTHER" id="PTHR13586">
    <property type="entry name" value="SCD6 PROTEIN-RELATED"/>
    <property type="match status" value="1"/>
</dbReference>
<dbReference type="OrthoDB" id="21539at2759"/>
<proteinExistence type="predicted"/>
<dbReference type="EMBL" id="LSRX01000003">
    <property type="protein sequence ID" value="OLQ15478.1"/>
    <property type="molecule type" value="Genomic_DNA"/>
</dbReference>
<keyword evidence="4" id="KW-1185">Reference proteome</keyword>
<dbReference type="SMART" id="SM01271">
    <property type="entry name" value="LSM14"/>
    <property type="match status" value="1"/>
</dbReference>
<gene>
    <name evidence="3" type="primary">DCP5</name>
    <name evidence="3" type="ORF">AK812_SmicGene295</name>
</gene>
<protein>
    <submittedName>
        <fullName evidence="3">Protein decapping 5</fullName>
    </submittedName>
</protein>
<feature type="region of interest" description="Disordered" evidence="1">
    <location>
        <begin position="27"/>
        <end position="62"/>
    </location>
</feature>
<dbReference type="InterPro" id="IPR010920">
    <property type="entry name" value="LSM_dom_sf"/>
</dbReference>
<dbReference type="Pfam" id="PF12701">
    <property type="entry name" value="LSM14"/>
    <property type="match status" value="1"/>
</dbReference>
<comment type="caution">
    <text evidence="3">The sequence shown here is derived from an EMBL/GenBank/DDBJ whole genome shotgun (WGS) entry which is preliminary data.</text>
</comment>
<dbReference type="GO" id="GO:0034063">
    <property type="term" value="P:stress granule assembly"/>
    <property type="evidence" value="ECO:0007669"/>
    <property type="project" value="TreeGrafter"/>
</dbReference>
<organism evidence="3 4">
    <name type="scientific">Symbiodinium microadriaticum</name>
    <name type="common">Dinoflagellate</name>
    <name type="synonym">Zooxanthella microadriatica</name>
    <dbReference type="NCBI Taxonomy" id="2951"/>
    <lineage>
        <taxon>Eukaryota</taxon>
        <taxon>Sar</taxon>
        <taxon>Alveolata</taxon>
        <taxon>Dinophyceae</taxon>
        <taxon>Suessiales</taxon>
        <taxon>Symbiodiniaceae</taxon>
        <taxon>Symbiodinium</taxon>
    </lineage>
</organism>
<reference evidence="3 4" key="1">
    <citation type="submission" date="2016-02" db="EMBL/GenBank/DDBJ databases">
        <title>Genome analysis of coral dinoflagellate symbionts highlights evolutionary adaptations to a symbiotic lifestyle.</title>
        <authorList>
            <person name="Aranda M."/>
            <person name="Li Y."/>
            <person name="Liew Y.J."/>
            <person name="Baumgarten S."/>
            <person name="Simakov O."/>
            <person name="Wilson M."/>
            <person name="Piel J."/>
            <person name="Ashoor H."/>
            <person name="Bougouffa S."/>
            <person name="Bajic V.B."/>
            <person name="Ryu T."/>
            <person name="Ravasi T."/>
            <person name="Bayer T."/>
            <person name="Micklem G."/>
            <person name="Kim H."/>
            <person name="Bhak J."/>
            <person name="Lajeunesse T.C."/>
            <person name="Voolstra C.R."/>
        </authorList>
    </citation>
    <scope>NUCLEOTIDE SEQUENCE [LARGE SCALE GENOMIC DNA]</scope>
    <source>
        <strain evidence="3 4">CCMP2467</strain>
    </source>
</reference>
<name>A0A1Q9F708_SYMMI</name>
<sequence length="976" mass="104160">MQRNHEFRISPSIDVKTSSRLVSRVGFGTSSRGQAQGGRAPPKPGAGGEVHSPTMSSNPTPYIGSKISLVSGSEIRYEGVLYNINTEEATIALQSVRCFGTEGRKMPEIPPSNEVYDFIIFSGQDIKDLTVLESGNSPAINDPAILSVNKPPPGGKDALEALKGADRGLNLKGKNSATEFVCGGAKEVGWSSGWWLGSVTIQAKMLSGALVYSHTWTSKHDIKVSAVSIGIRQNMLVAAEAEISDNAVKCACRFFDRRLLHGCAVIDYACAPGIEGTRAVPAQTPKRHAEADTVGRVLRQCVAEPITMTEMSRRLERTALLQKIASLDLRVLEEGVRGGLVLRRMPLTESRKALLDSLGVPLDRFQPEMQGAGRFQQHPVQNGGLPLPDDLSCRYAGLRTGRGRAGPRKPSPPCFQQAAASGLPSTVLDVIPPPAPWIYAGVPFMRLLFQPTSMRFHACVKLATGPEVGQQVCWQDGDDMGVAVVVPPPGTYAVVKCPGEASFRALFTQPAELGHAAGHAGPAAERPVLFAGEIQLGPDAVLKAWTNVTGTYQFPGSLVHQSGLPALLAVCQPSVETSGEAALQAIECAAGSLDGANQGSASEDLGSPILAARMWLIEPFLRCARFDEEGAEPYLGVDDHSLLASQNFIEELHGSCSVTAEPLGPVAGPEHGILAKATPPTEVVVVVPKDHSPGQRLIGHGPFGEVQLPPPAGCQPGDSLRFRLAPPILEGGPRAEEQSDVNASTTKEEDSSDFVYSYDLIREVTQRIQLNTDTAWFDVAGLSSRVYRRLFSKMLEEHVIDPDVFLAMAVASLVSTNPQRFMTAVKKLAPKVIGDSVSSAISRMFKITVPPWARGGYEARFQLDAGDEVSVKVPVGLQPGDVFEVLPPAMMVQVPASASTGDQIVFQGEAKGPGCPAGWYRIRLQEDHTPGSVLSVRIPPPSKVMQEQGALWPPAAPAMEDLEPLPRVSLSALPTG</sequence>
<evidence type="ECO:0000259" key="2">
    <source>
        <dbReference type="PROSITE" id="PS52002"/>
    </source>
</evidence>
<accession>A0A1Q9F708</accession>
<evidence type="ECO:0000313" key="4">
    <source>
        <dbReference type="Proteomes" id="UP000186817"/>
    </source>
</evidence>
<dbReference type="Gene3D" id="2.30.30.100">
    <property type="match status" value="1"/>
</dbReference>
<dbReference type="AlphaFoldDB" id="A0A1Q9F708"/>